<evidence type="ECO:0000256" key="5">
    <source>
        <dbReference type="ARBA" id="ARBA00022989"/>
    </source>
</evidence>
<dbReference type="GO" id="GO:0006506">
    <property type="term" value="P:GPI anchor biosynthetic process"/>
    <property type="evidence" value="ECO:0007669"/>
    <property type="project" value="UniProtKB-KW"/>
</dbReference>
<keyword evidence="6 7" id="KW-0472">Membrane</keyword>
<comment type="function">
    <text evidence="7">Involved in the lipid remodeling steps of GPI-anchor maturation.</text>
</comment>
<name>A0A176VQQ6_MARPO</name>
<reference evidence="11" key="3">
    <citation type="journal article" date="2020" name="Curr. Biol.">
        <title>Chromatin organization in early land plants reveals an ancestral association between H3K27me3, transposons, and constitutive heterochromatin.</title>
        <authorList>
            <person name="Montgomery S.A."/>
            <person name="Tanizawa Y."/>
            <person name="Galik B."/>
            <person name="Wang N."/>
            <person name="Ito T."/>
            <person name="Mochizuki T."/>
            <person name="Akimcheva S."/>
            <person name="Bowman J.L."/>
            <person name="Cognat V."/>
            <person name="Marechal-Drouard L."/>
            <person name="Ekker H."/>
            <person name="Hong S.F."/>
            <person name="Kohchi T."/>
            <person name="Lin S.S."/>
            <person name="Liu L.D."/>
            <person name="Nakamura Y."/>
            <person name="Valeeva L.R."/>
            <person name="Shakirov E.V."/>
            <person name="Shippen D.E."/>
            <person name="Wei W.L."/>
            <person name="Yagura M."/>
            <person name="Yamaoka S."/>
            <person name="Yamato K.T."/>
            <person name="Liu C."/>
            <person name="Berger F."/>
        </authorList>
    </citation>
    <scope>NUCLEOTIDE SEQUENCE [LARGE SCALE GENOMIC DNA]</scope>
    <source>
        <strain evidence="11">Tak-1</strain>
    </source>
</reference>
<dbReference type="EMBL" id="AP019872">
    <property type="protein sequence ID" value="BBN16992.1"/>
    <property type="molecule type" value="Genomic_DNA"/>
</dbReference>
<keyword evidence="2 7" id="KW-0337">GPI-anchor biosynthesis</keyword>
<feature type="transmembrane region" description="Helical" evidence="7">
    <location>
        <begin position="127"/>
        <end position="148"/>
    </location>
</feature>
<evidence type="ECO:0000313" key="8">
    <source>
        <dbReference type="EMBL" id="BBN16992.1"/>
    </source>
</evidence>
<keyword evidence="7" id="KW-0333">Golgi apparatus</keyword>
<evidence type="ECO:0000313" key="11">
    <source>
        <dbReference type="Proteomes" id="UP001162541"/>
    </source>
</evidence>
<keyword evidence="10" id="KW-1185">Reference proteome</keyword>
<feature type="chain" id="PRO_5042304636" description="Post-GPI attachment to proteins factor 3" evidence="7">
    <location>
        <begin position="24"/>
        <end position="360"/>
    </location>
</feature>
<proteinExistence type="inferred from homology"/>
<dbReference type="PANTHER" id="PTHR13148:SF0">
    <property type="entry name" value="POST-GPI ATTACHMENT TO PROTEINS FACTOR 3"/>
    <property type="match status" value="1"/>
</dbReference>
<keyword evidence="4 7" id="KW-0732">Signal</keyword>
<evidence type="ECO:0000256" key="4">
    <source>
        <dbReference type="ARBA" id="ARBA00022729"/>
    </source>
</evidence>
<reference evidence="8" key="2">
    <citation type="journal article" date="2019" name="Curr. Biol.">
        <title>Chromatin organization in early land plants reveals an ancestral association between H3K27me3, transposons, and constitutive heterochromatin.</title>
        <authorList>
            <person name="Montgomery S.A."/>
            <person name="Tanizawa Y."/>
            <person name="Galik B."/>
            <person name="Wang N."/>
            <person name="Ito T."/>
            <person name="Mochizuki T."/>
            <person name="Akimcheva S."/>
            <person name="Bowman J."/>
            <person name="Cognat V."/>
            <person name="Drouard L."/>
            <person name="Ekker H."/>
            <person name="Houng S."/>
            <person name="Kohchi T."/>
            <person name="Lin S."/>
            <person name="Liu L.D."/>
            <person name="Nakamura Y."/>
            <person name="Valeeva L.R."/>
            <person name="Shakirov E.V."/>
            <person name="Shippen D.E."/>
            <person name="Wei W."/>
            <person name="Yagura M."/>
            <person name="Yamaoka S."/>
            <person name="Yamato K.T."/>
            <person name="Liu C."/>
            <person name="Berger F."/>
        </authorList>
    </citation>
    <scope>NUCLEOTIDE SEQUENCE [LARGE SCALE GENOMIC DNA]</scope>
    <source>
        <strain evidence="8">Tak-1</strain>
    </source>
</reference>
<feature type="signal peptide" evidence="7">
    <location>
        <begin position="1"/>
        <end position="23"/>
    </location>
</feature>
<dbReference type="GO" id="GO:0005789">
    <property type="term" value="C:endoplasmic reticulum membrane"/>
    <property type="evidence" value="ECO:0007669"/>
    <property type="project" value="TreeGrafter"/>
</dbReference>
<dbReference type="Pfam" id="PF04080">
    <property type="entry name" value="Per1"/>
    <property type="match status" value="1"/>
</dbReference>
<evidence type="ECO:0000313" key="10">
    <source>
        <dbReference type="Proteomes" id="UP000077202"/>
    </source>
</evidence>
<comment type="subcellular location">
    <subcellularLocation>
        <location evidence="1">Endomembrane system</location>
        <topology evidence="1">Multi-pass membrane protein</topology>
    </subcellularLocation>
    <subcellularLocation>
        <location evidence="7">Golgi apparatus membrane</location>
        <topology evidence="7">Multi-pass membrane protein</topology>
    </subcellularLocation>
</comment>
<evidence type="ECO:0000256" key="3">
    <source>
        <dbReference type="ARBA" id="ARBA00022692"/>
    </source>
</evidence>
<evidence type="ECO:0000256" key="2">
    <source>
        <dbReference type="ARBA" id="ARBA00022502"/>
    </source>
</evidence>
<dbReference type="PROSITE" id="PS51257">
    <property type="entry name" value="PROKAR_LIPOPROTEIN"/>
    <property type="match status" value="1"/>
</dbReference>
<feature type="transmembrane region" description="Helical" evidence="7">
    <location>
        <begin position="316"/>
        <end position="333"/>
    </location>
</feature>
<protein>
    <recommendedName>
        <fullName evidence="7">Post-GPI attachment to proteins factor 3</fullName>
    </recommendedName>
</protein>
<gene>
    <name evidence="9" type="ORF">AXG93_531s1030</name>
    <name evidence="8" type="ORF">Mp_7g11070</name>
</gene>
<feature type="transmembrane region" description="Helical" evidence="7">
    <location>
        <begin position="287"/>
        <end position="310"/>
    </location>
</feature>
<dbReference type="EMBL" id="LVLJ01003104">
    <property type="protein sequence ID" value="OAE22621.1"/>
    <property type="molecule type" value="Genomic_DNA"/>
</dbReference>
<dbReference type="Proteomes" id="UP001162541">
    <property type="component" value="Chromosome 7"/>
</dbReference>
<dbReference type="GO" id="GO:0016788">
    <property type="term" value="F:hydrolase activity, acting on ester bonds"/>
    <property type="evidence" value="ECO:0007669"/>
    <property type="project" value="TreeGrafter"/>
</dbReference>
<keyword evidence="3 7" id="KW-0812">Transmembrane</keyword>
<dbReference type="GO" id="GO:0000139">
    <property type="term" value="C:Golgi membrane"/>
    <property type="evidence" value="ECO:0007669"/>
    <property type="project" value="UniProtKB-SubCell"/>
</dbReference>
<sequence length="360" mass="40747">MERSAVVPVLVLLSSFLVSCCVASQGDRQSTYRLCTESCEKSGCIDQVCFSNCKHPVNGVNKDGMSEEPHTPPLLAAFEEWDCKSECRYQCMMDTESKRAAIGEAPLKYHGKWAFTRMLNLQEPASVFFSVLNLLVHLQGVVSFYFLVHYKLPQRALQLGGKSPYYEFWGIWIIYGLLSINSWLWSAVFHSRDMPITEQLDYSSAIALLGYTLIVTIIRTGNLRIEAAQVMVAAPILAFITTHILYLNFYQFDYGLNMKVCVSLGIAQLLLWSGWAGLTRHPHRFKLLFVVVGTALAILLEVFDFAPVWGVLDAHALWHAVTVPLTVFWWSFIKDDARWRTSSVVNRVKATAEADSRKEK</sequence>
<comment type="similarity">
    <text evidence="7">Belongs to the PGAP3 family.</text>
</comment>
<comment type="caution">
    <text evidence="7">Lacks conserved residue(s) required for the propagation of feature annotation.</text>
</comment>
<dbReference type="PANTHER" id="PTHR13148">
    <property type="entry name" value="PER1-RELATED"/>
    <property type="match status" value="1"/>
</dbReference>
<feature type="transmembrane region" description="Helical" evidence="7">
    <location>
        <begin position="200"/>
        <end position="218"/>
    </location>
</feature>
<feature type="transmembrane region" description="Helical" evidence="7">
    <location>
        <begin position="230"/>
        <end position="250"/>
    </location>
</feature>
<accession>A0A176VQQ6</accession>
<dbReference type="Proteomes" id="UP000077202">
    <property type="component" value="Unassembled WGS sequence"/>
</dbReference>
<evidence type="ECO:0000313" key="9">
    <source>
        <dbReference type="EMBL" id="OAE22621.1"/>
    </source>
</evidence>
<dbReference type="AlphaFoldDB" id="A0A176VQQ6"/>
<reference evidence="9 10" key="1">
    <citation type="submission" date="2016-03" db="EMBL/GenBank/DDBJ databases">
        <title>Mechanisms controlling the formation of the plant cell surface in tip-growing cells are functionally conserved among land plants.</title>
        <authorList>
            <person name="Honkanen S."/>
            <person name="Jones V.A."/>
            <person name="Morieri G."/>
            <person name="Champion C."/>
            <person name="Hetherington A.J."/>
            <person name="Kelly S."/>
            <person name="Saint-Marcoux D."/>
            <person name="Proust H."/>
            <person name="Prescott H."/>
            <person name="Dolan L."/>
        </authorList>
    </citation>
    <scope>NUCLEOTIDE SEQUENCE [LARGE SCALE GENOMIC DNA]</scope>
    <source>
        <strain evidence="10">cv. Tak-1 and cv. Tak-2</strain>
        <tissue evidence="9">Whole gametophyte</tissue>
    </source>
</reference>
<evidence type="ECO:0000256" key="7">
    <source>
        <dbReference type="RuleBase" id="RU365066"/>
    </source>
</evidence>
<feature type="transmembrane region" description="Helical" evidence="7">
    <location>
        <begin position="169"/>
        <end position="188"/>
    </location>
</feature>
<evidence type="ECO:0000256" key="6">
    <source>
        <dbReference type="ARBA" id="ARBA00023136"/>
    </source>
</evidence>
<evidence type="ECO:0000256" key="1">
    <source>
        <dbReference type="ARBA" id="ARBA00004127"/>
    </source>
</evidence>
<keyword evidence="5 7" id="KW-1133">Transmembrane helix</keyword>
<dbReference type="InterPro" id="IPR007217">
    <property type="entry name" value="Per1-like"/>
</dbReference>
<organism evidence="9 10">
    <name type="scientific">Marchantia polymorpha subsp. ruderalis</name>
    <dbReference type="NCBI Taxonomy" id="1480154"/>
    <lineage>
        <taxon>Eukaryota</taxon>
        <taxon>Viridiplantae</taxon>
        <taxon>Streptophyta</taxon>
        <taxon>Embryophyta</taxon>
        <taxon>Marchantiophyta</taxon>
        <taxon>Marchantiopsida</taxon>
        <taxon>Marchantiidae</taxon>
        <taxon>Marchantiales</taxon>
        <taxon>Marchantiaceae</taxon>
        <taxon>Marchantia</taxon>
    </lineage>
</organism>